<name>A0A545UG92_9GAMM</name>
<keyword evidence="1" id="KW-0472">Membrane</keyword>
<dbReference type="Proteomes" id="UP000315439">
    <property type="component" value="Unassembled WGS sequence"/>
</dbReference>
<feature type="transmembrane region" description="Helical" evidence="1">
    <location>
        <begin position="7"/>
        <end position="28"/>
    </location>
</feature>
<organism evidence="2 3">
    <name type="scientific">Aliikangiella coralliicola</name>
    <dbReference type="NCBI Taxonomy" id="2592383"/>
    <lineage>
        <taxon>Bacteria</taxon>
        <taxon>Pseudomonadati</taxon>
        <taxon>Pseudomonadota</taxon>
        <taxon>Gammaproteobacteria</taxon>
        <taxon>Oceanospirillales</taxon>
        <taxon>Pleioneaceae</taxon>
        <taxon>Aliikangiella</taxon>
    </lineage>
</organism>
<protein>
    <submittedName>
        <fullName evidence="2">Uncharacterized protein</fullName>
    </submittedName>
</protein>
<keyword evidence="1" id="KW-0812">Transmembrane</keyword>
<feature type="transmembrane region" description="Helical" evidence="1">
    <location>
        <begin position="40"/>
        <end position="61"/>
    </location>
</feature>
<evidence type="ECO:0000313" key="2">
    <source>
        <dbReference type="EMBL" id="TQV88490.1"/>
    </source>
</evidence>
<sequence length="287" mass="33229">MNKTIQLIALTIFFSALTFLVLRIILSFDKALAVNYLNVAIIFLAVVLVILLVVVLVHFLYGKWQSYKKQNRRLFIIGDEDCDPEQMINLLFVEGGNLQAQQLPDREKLEAHIIPDFLITDQSPKAKLQLLQLKGSWFALKPKILIVVKVQQLMQMETEQIRKYVFDLNQVAKQLSFWKRKSAISVYVRQTDSIKGYANFIQCNSALSDFSMLHFEIQDTLNSQIDRLRPGLLKAITRFTVERFISLLDFYHYFDVRLSQVNTFLETFAQLQSNQPVNVFIANAEVT</sequence>
<gene>
    <name evidence="2" type="ORF">FLL46_08170</name>
</gene>
<comment type="caution">
    <text evidence="2">The sequence shown here is derived from an EMBL/GenBank/DDBJ whole genome shotgun (WGS) entry which is preliminary data.</text>
</comment>
<keyword evidence="3" id="KW-1185">Reference proteome</keyword>
<proteinExistence type="predicted"/>
<evidence type="ECO:0000313" key="3">
    <source>
        <dbReference type="Proteomes" id="UP000315439"/>
    </source>
</evidence>
<dbReference type="EMBL" id="VIKS01000004">
    <property type="protein sequence ID" value="TQV88490.1"/>
    <property type="molecule type" value="Genomic_DNA"/>
</dbReference>
<accession>A0A545UG92</accession>
<dbReference type="AlphaFoldDB" id="A0A545UG92"/>
<reference evidence="2 3" key="1">
    <citation type="submission" date="2019-07" db="EMBL/GenBank/DDBJ databases">
        <title>Draft genome for Aliikangiella sp. M105.</title>
        <authorList>
            <person name="Wang G."/>
        </authorList>
    </citation>
    <scope>NUCLEOTIDE SEQUENCE [LARGE SCALE GENOMIC DNA]</scope>
    <source>
        <strain evidence="2 3">M105</strain>
    </source>
</reference>
<dbReference type="RefSeq" id="WP_142892998.1">
    <property type="nucleotide sequence ID" value="NZ_ML660162.1"/>
</dbReference>
<evidence type="ECO:0000256" key="1">
    <source>
        <dbReference type="SAM" id="Phobius"/>
    </source>
</evidence>
<keyword evidence="1" id="KW-1133">Transmembrane helix</keyword>